<name>A0A6P8F9R6_CLUHA</name>
<sequence>MSTHTLPIVFQNGNLQVNSIYQQTTQGPVIVYSLAGPAGGAVGLGEDVQIVRVNMGAPVGEDPLDFPPIMSEIFSLADGSEPLEGSGELELQHLLGTLRRTVLPAHWMAVLAKGPALQLLQCSRRSPMADALLQIEPGLCYGLSVQGQPLPPAHPVYERHPPHLTSVSLVVELLLDLEGMAVCQGYPWGSALAVRPRTNEAVLCVRDAFCQLLVDPVEEGERCHRCHPPSSDV</sequence>
<evidence type="ECO:0000313" key="2">
    <source>
        <dbReference type="RefSeq" id="XP_031422024.1"/>
    </source>
</evidence>
<keyword evidence="1" id="KW-1185">Reference proteome</keyword>
<organism evidence="1 2">
    <name type="scientific">Clupea harengus</name>
    <name type="common">Atlantic herring</name>
    <dbReference type="NCBI Taxonomy" id="7950"/>
    <lineage>
        <taxon>Eukaryota</taxon>
        <taxon>Metazoa</taxon>
        <taxon>Chordata</taxon>
        <taxon>Craniata</taxon>
        <taxon>Vertebrata</taxon>
        <taxon>Euteleostomi</taxon>
        <taxon>Actinopterygii</taxon>
        <taxon>Neopterygii</taxon>
        <taxon>Teleostei</taxon>
        <taxon>Clupei</taxon>
        <taxon>Clupeiformes</taxon>
        <taxon>Clupeoidei</taxon>
        <taxon>Clupeidae</taxon>
        <taxon>Clupea</taxon>
    </lineage>
</organism>
<dbReference type="CTD" id="797143"/>
<gene>
    <name evidence="2" type="primary">mbd1a</name>
</gene>
<evidence type="ECO:0000313" key="1">
    <source>
        <dbReference type="Proteomes" id="UP000515152"/>
    </source>
</evidence>
<dbReference type="RefSeq" id="XP_031422024.1">
    <property type="nucleotide sequence ID" value="XM_031566164.2"/>
</dbReference>
<proteinExistence type="predicted"/>
<dbReference type="KEGG" id="char:105898891"/>
<dbReference type="GeneID" id="105898891"/>
<dbReference type="Proteomes" id="UP000515152">
    <property type="component" value="Chromosome 4"/>
</dbReference>
<protein>
    <submittedName>
        <fullName evidence="2">Methyl-CpG-binding domain protein 1a</fullName>
    </submittedName>
</protein>
<reference evidence="2" key="1">
    <citation type="submission" date="2025-08" db="UniProtKB">
        <authorList>
            <consortium name="RefSeq"/>
        </authorList>
    </citation>
    <scope>IDENTIFICATION</scope>
</reference>
<dbReference type="AlphaFoldDB" id="A0A6P8F9R6"/>
<accession>A0A6P8F9R6</accession>
<dbReference type="OrthoDB" id="10072024at2759"/>